<accession>A0A6C0AWP6</accession>
<dbReference type="AlphaFoldDB" id="A0A6C0AWP6"/>
<reference evidence="1" key="1">
    <citation type="journal article" date="2020" name="Nature">
        <title>Giant virus diversity and host interactions through global metagenomics.</title>
        <authorList>
            <person name="Schulz F."/>
            <person name="Roux S."/>
            <person name="Paez-Espino D."/>
            <person name="Jungbluth S."/>
            <person name="Walsh D.A."/>
            <person name="Denef V.J."/>
            <person name="McMahon K.D."/>
            <person name="Konstantinidis K.T."/>
            <person name="Eloe-Fadrosh E.A."/>
            <person name="Kyrpides N.C."/>
            <person name="Woyke T."/>
        </authorList>
    </citation>
    <scope>NUCLEOTIDE SEQUENCE</scope>
    <source>
        <strain evidence="1">GVMAG-S-ERX555965-48</strain>
    </source>
</reference>
<dbReference type="EMBL" id="MN738783">
    <property type="protein sequence ID" value="QHS84347.1"/>
    <property type="molecule type" value="Genomic_DNA"/>
</dbReference>
<sequence length="131" mass="16282">MNSPLILLENKLPRELLNIIQSYLINDFVYKALKEYYNYLYYKKELYEDFVYTQYIEPNCNCHTYYNSRAQRWKYRECSGCYYLEYTNKYIPKDFRVCIYDNPQYGKIVYGKESNYKLSMDYDNEVDYHYD</sequence>
<evidence type="ECO:0000313" key="1">
    <source>
        <dbReference type="EMBL" id="QHS84347.1"/>
    </source>
</evidence>
<protein>
    <submittedName>
        <fullName evidence="1">Uncharacterized protein</fullName>
    </submittedName>
</protein>
<name>A0A6C0AWP6_9ZZZZ</name>
<organism evidence="1">
    <name type="scientific">viral metagenome</name>
    <dbReference type="NCBI Taxonomy" id="1070528"/>
    <lineage>
        <taxon>unclassified sequences</taxon>
        <taxon>metagenomes</taxon>
        <taxon>organismal metagenomes</taxon>
    </lineage>
</organism>
<proteinExistence type="predicted"/>